<dbReference type="Proteomes" id="UP000001037">
    <property type="component" value="Chromosome"/>
</dbReference>
<dbReference type="KEGG" id="pfm:Pyrfu_0328"/>
<name>G0EFM9_PYRF1</name>
<proteinExistence type="predicted"/>
<dbReference type="EMBL" id="CP002838">
    <property type="protein sequence ID" value="AEM38200.1"/>
    <property type="molecule type" value="Genomic_DNA"/>
</dbReference>
<keyword evidence="2" id="KW-1185">Reference proteome</keyword>
<dbReference type="GeneID" id="11139972"/>
<dbReference type="STRING" id="694429.Pyrfu_0328"/>
<reference evidence="1 2" key="1">
    <citation type="journal article" date="2011" name="Stand. Genomic Sci.">
        <title>Complete genome sequence of the hyperthermophilic chemolithoautotroph Pyrolobus fumarii type strain (1A).</title>
        <authorList>
            <person name="Anderson I."/>
            <person name="Goker M."/>
            <person name="Nolan M."/>
            <person name="Lucas S."/>
            <person name="Hammon N."/>
            <person name="Deshpande S."/>
            <person name="Cheng J.F."/>
            <person name="Tapia R."/>
            <person name="Han C."/>
            <person name="Goodwin L."/>
            <person name="Pitluck S."/>
            <person name="Huntemann M."/>
            <person name="Liolios K."/>
            <person name="Ivanova N."/>
            <person name="Pagani I."/>
            <person name="Mavromatis K."/>
            <person name="Ovchinikova G."/>
            <person name="Pati A."/>
            <person name="Chen A."/>
            <person name="Palaniappan K."/>
            <person name="Land M."/>
            <person name="Hauser L."/>
            <person name="Brambilla E.M."/>
            <person name="Huber H."/>
            <person name="Yasawong M."/>
            <person name="Rohde M."/>
            <person name="Spring S."/>
            <person name="Abt B."/>
            <person name="Sikorski J."/>
            <person name="Wirth R."/>
            <person name="Detter J.C."/>
            <person name="Woyke T."/>
            <person name="Bristow J."/>
            <person name="Eisen J.A."/>
            <person name="Markowitz V."/>
            <person name="Hugenholtz P."/>
            <person name="Kyrpides N.C."/>
            <person name="Klenk H.P."/>
            <person name="Lapidus A."/>
        </authorList>
    </citation>
    <scope>NUCLEOTIDE SEQUENCE [LARGE SCALE GENOMIC DNA]</scope>
    <source>
        <strain evidence="2">DSM 11204 / 1A</strain>
    </source>
</reference>
<dbReference type="InParanoid" id="G0EFM9"/>
<dbReference type="HOGENOM" id="CLU_2730568_0_0_2"/>
<evidence type="ECO:0000313" key="1">
    <source>
        <dbReference type="EMBL" id="AEM38200.1"/>
    </source>
</evidence>
<dbReference type="AlphaFoldDB" id="G0EFM9"/>
<gene>
    <name evidence="1" type="ordered locus">Pyrfu_0328</name>
</gene>
<sequence>MRCSGERIVKLTLTTKTWRGRKRRDSYVKVRVPLYLVEKLGIVAYRVCLDEETGRILLEPVYEDAESGKGG</sequence>
<protein>
    <submittedName>
        <fullName evidence="1">Uncharacterized protein</fullName>
    </submittedName>
</protein>
<organism evidence="1 2">
    <name type="scientific">Pyrolobus fumarii (strain DSM 11204 / 1A)</name>
    <dbReference type="NCBI Taxonomy" id="694429"/>
    <lineage>
        <taxon>Archaea</taxon>
        <taxon>Thermoproteota</taxon>
        <taxon>Thermoprotei</taxon>
        <taxon>Desulfurococcales</taxon>
        <taxon>Pyrodictiaceae</taxon>
        <taxon>Pyrolobus</taxon>
    </lineage>
</organism>
<evidence type="ECO:0000313" key="2">
    <source>
        <dbReference type="Proteomes" id="UP000001037"/>
    </source>
</evidence>
<accession>G0EFM9</accession>
<dbReference type="RefSeq" id="WP_014025877.1">
    <property type="nucleotide sequence ID" value="NC_015931.1"/>
</dbReference>
<dbReference type="OrthoDB" id="15966at2157"/>